<evidence type="ECO:0000256" key="1">
    <source>
        <dbReference type="ARBA" id="ARBA00007316"/>
    </source>
</evidence>
<evidence type="ECO:0000256" key="4">
    <source>
        <dbReference type="ARBA" id="ARBA00022741"/>
    </source>
</evidence>
<feature type="domain" description="AAA" evidence="9">
    <location>
        <begin position="58"/>
        <end position="177"/>
    </location>
</feature>
<keyword evidence="6" id="KW-0067">ATP-binding</keyword>
<protein>
    <recommendedName>
        <fullName evidence="2">non-specific protein-tyrosine kinase</fullName>
        <ecNumber evidence="2">2.7.10.2</ecNumber>
    </recommendedName>
</protein>
<dbReference type="GO" id="GO:0004715">
    <property type="term" value="F:non-membrane spanning protein tyrosine kinase activity"/>
    <property type="evidence" value="ECO:0007669"/>
    <property type="project" value="UniProtKB-EC"/>
</dbReference>
<dbReference type="Pfam" id="PF13614">
    <property type="entry name" value="AAA_31"/>
    <property type="match status" value="1"/>
</dbReference>
<evidence type="ECO:0000313" key="10">
    <source>
        <dbReference type="EMBL" id="KYG30603.1"/>
    </source>
</evidence>
<proteinExistence type="inferred from homology"/>
<reference evidence="10" key="1">
    <citation type="submission" date="2016-02" db="EMBL/GenBank/DDBJ databases">
        <title>Genome sequence of Bacillus trypoxylicola KCTC 13244(T).</title>
        <authorList>
            <person name="Jeong H."/>
            <person name="Park S.-H."/>
            <person name="Choi S.-K."/>
        </authorList>
    </citation>
    <scope>NUCLEOTIDE SEQUENCE [LARGE SCALE GENOMIC DNA]</scope>
    <source>
        <strain evidence="10">KCTC 13244</strain>
    </source>
</reference>
<comment type="caution">
    <text evidence="10">The sequence shown here is derived from an EMBL/GenBank/DDBJ whole genome shotgun (WGS) entry which is preliminary data.</text>
</comment>
<keyword evidence="3" id="KW-0808">Transferase</keyword>
<dbReference type="SUPFAM" id="SSF52540">
    <property type="entry name" value="P-loop containing nucleoside triphosphate hydrolases"/>
    <property type="match status" value="1"/>
</dbReference>
<evidence type="ECO:0000313" key="11">
    <source>
        <dbReference type="Proteomes" id="UP000075806"/>
    </source>
</evidence>
<evidence type="ECO:0000256" key="7">
    <source>
        <dbReference type="ARBA" id="ARBA00023137"/>
    </source>
</evidence>
<dbReference type="InterPro" id="IPR025669">
    <property type="entry name" value="AAA_dom"/>
</dbReference>
<keyword evidence="4" id="KW-0547">Nucleotide-binding</keyword>
<dbReference type="PANTHER" id="PTHR32309">
    <property type="entry name" value="TYROSINE-PROTEIN KINASE"/>
    <property type="match status" value="1"/>
</dbReference>
<keyword evidence="5" id="KW-0418">Kinase</keyword>
<comment type="catalytic activity">
    <reaction evidence="8">
        <text>L-tyrosyl-[protein] + ATP = O-phospho-L-tyrosyl-[protein] + ADP + H(+)</text>
        <dbReference type="Rhea" id="RHEA:10596"/>
        <dbReference type="Rhea" id="RHEA-COMP:10136"/>
        <dbReference type="Rhea" id="RHEA-COMP:20101"/>
        <dbReference type="ChEBI" id="CHEBI:15378"/>
        <dbReference type="ChEBI" id="CHEBI:30616"/>
        <dbReference type="ChEBI" id="CHEBI:46858"/>
        <dbReference type="ChEBI" id="CHEBI:61978"/>
        <dbReference type="ChEBI" id="CHEBI:456216"/>
        <dbReference type="EC" id="2.7.10.2"/>
    </reaction>
</comment>
<evidence type="ECO:0000256" key="2">
    <source>
        <dbReference type="ARBA" id="ARBA00011903"/>
    </source>
</evidence>
<dbReference type="InterPro" id="IPR005702">
    <property type="entry name" value="Wzc-like_C"/>
</dbReference>
<dbReference type="PANTHER" id="PTHR32309:SF13">
    <property type="entry name" value="FERRIC ENTEROBACTIN TRANSPORT PROTEIN FEPE"/>
    <property type="match status" value="1"/>
</dbReference>
<dbReference type="GO" id="GO:0005886">
    <property type="term" value="C:plasma membrane"/>
    <property type="evidence" value="ECO:0007669"/>
    <property type="project" value="UniProtKB-ARBA"/>
</dbReference>
<dbReference type="Proteomes" id="UP000075806">
    <property type="component" value="Unassembled WGS sequence"/>
</dbReference>
<dbReference type="STRING" id="519424.AZF04_19350"/>
<evidence type="ECO:0000259" key="9">
    <source>
        <dbReference type="Pfam" id="PF13614"/>
    </source>
</evidence>
<sequence>MYKLARRELKSPTKKRALIANERPKSPITEQYRTIRTNIEFSSVDQELKTLLVTSSGPGEGKSTTAANLAIVLAQNGNDVLLVDTDLRKPTVHHTFGILNTRGLTNLLMKTEVIEDVIQTSKVERLSILPSGPIPPNPAELLNSKTMELTLESFKSKYDIIVLDTPPVMAVTDAQVLGNKVDGSILVVSNGKTDRNQAVKTKELLSQTSSKLLGVVFNNKEVKKGNYYYYYGE</sequence>
<gene>
    <name evidence="10" type="ORF">AZF04_19350</name>
</gene>
<evidence type="ECO:0000256" key="8">
    <source>
        <dbReference type="ARBA" id="ARBA00051245"/>
    </source>
</evidence>
<evidence type="ECO:0000256" key="5">
    <source>
        <dbReference type="ARBA" id="ARBA00022777"/>
    </source>
</evidence>
<dbReference type="NCBIfam" id="TIGR01007">
    <property type="entry name" value="eps_fam"/>
    <property type="match status" value="1"/>
</dbReference>
<dbReference type="GO" id="GO:0042802">
    <property type="term" value="F:identical protein binding"/>
    <property type="evidence" value="ECO:0007669"/>
    <property type="project" value="UniProtKB-ARBA"/>
</dbReference>
<dbReference type="FunFam" id="3.40.50.300:FF:000527">
    <property type="entry name" value="Tyrosine-protein kinase etk"/>
    <property type="match status" value="1"/>
</dbReference>
<organism evidence="10 11">
    <name type="scientific">Alkalihalobacillus trypoxylicola</name>
    <dbReference type="NCBI Taxonomy" id="519424"/>
    <lineage>
        <taxon>Bacteria</taxon>
        <taxon>Bacillati</taxon>
        <taxon>Bacillota</taxon>
        <taxon>Bacilli</taxon>
        <taxon>Bacillales</taxon>
        <taxon>Bacillaceae</taxon>
        <taxon>Alkalihalobacillus</taxon>
    </lineage>
</organism>
<dbReference type="EMBL" id="LTAO01000017">
    <property type="protein sequence ID" value="KYG30603.1"/>
    <property type="molecule type" value="Genomic_DNA"/>
</dbReference>
<evidence type="ECO:0000256" key="6">
    <source>
        <dbReference type="ARBA" id="ARBA00022840"/>
    </source>
</evidence>
<evidence type="ECO:0000256" key="3">
    <source>
        <dbReference type="ARBA" id="ARBA00022679"/>
    </source>
</evidence>
<keyword evidence="7" id="KW-0829">Tyrosine-protein kinase</keyword>
<dbReference type="GO" id="GO:0005524">
    <property type="term" value="F:ATP binding"/>
    <property type="evidence" value="ECO:0007669"/>
    <property type="project" value="UniProtKB-KW"/>
</dbReference>
<dbReference type="AlphaFoldDB" id="A0A161QKR1"/>
<dbReference type="Gene3D" id="3.40.50.300">
    <property type="entry name" value="P-loop containing nucleotide triphosphate hydrolases"/>
    <property type="match status" value="1"/>
</dbReference>
<dbReference type="InterPro" id="IPR050445">
    <property type="entry name" value="Bact_polysacc_biosynth/exp"/>
</dbReference>
<dbReference type="InterPro" id="IPR027417">
    <property type="entry name" value="P-loop_NTPase"/>
</dbReference>
<accession>A0A161QKR1</accession>
<comment type="similarity">
    <text evidence="1">Belongs to the CpsD/CapB family.</text>
</comment>
<keyword evidence="11" id="KW-1185">Reference proteome</keyword>
<dbReference type="EC" id="2.7.10.2" evidence="2"/>
<name>A0A161QKR1_9BACI</name>
<dbReference type="CDD" id="cd05387">
    <property type="entry name" value="BY-kinase"/>
    <property type="match status" value="1"/>
</dbReference>